<dbReference type="InterPro" id="IPR029445">
    <property type="entry name" value="INTS5_N"/>
</dbReference>
<dbReference type="Pfam" id="PF14837">
    <property type="entry name" value="INTS5_N"/>
    <property type="match status" value="1"/>
</dbReference>
<dbReference type="FunCoup" id="A0A6P8HBP7">
    <property type="interactions" value="3029"/>
</dbReference>
<gene>
    <name evidence="4" type="primary">LOC116290192</name>
</gene>
<feature type="domain" description="Integrator complex subunit 5 C-terminal" evidence="2">
    <location>
        <begin position="242"/>
        <end position="915"/>
    </location>
</feature>
<dbReference type="KEGG" id="aten:116290192"/>
<keyword evidence="3" id="KW-1185">Reference proteome</keyword>
<dbReference type="Proteomes" id="UP000515163">
    <property type="component" value="Unplaced"/>
</dbReference>
<dbReference type="AlphaFoldDB" id="A0A6P8HBP7"/>
<dbReference type="OrthoDB" id="69088at2759"/>
<evidence type="ECO:0000313" key="4">
    <source>
        <dbReference type="RefSeq" id="XP_031553056.1"/>
    </source>
</evidence>
<reference evidence="4" key="1">
    <citation type="submission" date="2025-08" db="UniProtKB">
        <authorList>
            <consortium name="RefSeq"/>
        </authorList>
    </citation>
    <scope>IDENTIFICATION</scope>
    <source>
        <tissue evidence="4">Tentacle</tissue>
    </source>
</reference>
<dbReference type="InParanoid" id="A0A6P8HBP7"/>
<accession>A0A6P8HBP7</accession>
<feature type="unsure residue" description="E or Q" evidence="4">
    <location>
        <position position="380"/>
    </location>
</feature>
<dbReference type="PANTHER" id="PTHR31697:SF2">
    <property type="entry name" value="INTEGRATOR COMPLEX SUBUNIT 5"/>
    <property type="match status" value="1"/>
</dbReference>
<evidence type="ECO:0000259" key="1">
    <source>
        <dbReference type="Pfam" id="PF14837"/>
    </source>
</evidence>
<dbReference type="SUPFAM" id="SSF48371">
    <property type="entry name" value="ARM repeat"/>
    <property type="match status" value="1"/>
</dbReference>
<protein>
    <submittedName>
        <fullName evidence="4">Integrator complex subunit 5-like</fullName>
    </submittedName>
</protein>
<sequence length="956" mass="107632">MADEESILETREKELLSNLNSFLSGCSVGGSSLNTIDKIQCCIVLLQSLPCARHAVLEQLCDAFHESMHKYMVEMERKAQLLGSNSTPDVVDADLDNALHRVCDVVRNFVNINPSSWALLICQWCFNLLGDLISKFDQKRGVSLTLSFSEGFHKWMSFPPVQMLMGIATHCCSKLVVNNPDICMETLLQISMKYSPHLDWVVAHIVSHFHDVIVKKLLSTALKDYAATFNDESEEKSVLVSTVVQVLGYLSIQFAQEIKTHLFALFHSSLLQDTSDDKGMREQLATIPFLLHIASLSPELLKGTLSDFVESLTPSVLIKLYDQSVSRSTLYAKHTSLIEVLVDIITNVETGAYSIFCFLLENCCPASNEDDMETTVPHPEVQQTSIYIMERLLLKLQEVTSQRHKLYTQKSVIAPLVKTCTESAFLLEMSTYSNKLIQELLRSNGQRFGWLFRTTVLVSVHSGETTATQVLSYLLLHSKTNADLNVFVQMQCEIEFYYQNVLREMLKKCVALLSNSNASLKPQMVLDLLENLLKLVVAENTEHFPPRCKIVDHLQEHCSTITSLINHSNSAVASKTMSLLLMYNGAEYNTAATKGAICRAVSSFFFRHLKDMAEVNGSYTDIIECIKLCEQMMTKLSRDNYCRLLLIRIIVECALLKENAPLLGGRSQEHNTSKPIESHLTSLLDYNRKPRISSRLALSPSSLFFTGVFGKKCRNGQTKLSDNKTEKTREWLTTSQVYINTLTSLCKCGQDVEHKDQAAMVTSNTDLLASLLMEIVCPEVVPTVGEWPDEDGLKFTVERDIKIRKTFDENPILWWILLLASKGITSLCKCAPVTSSLLATVMSNWEVCRDKTITQSSELFHDTQYIMQAMVEANWLPVPLSRVGGVLHLLSPKEIYAVTNTMWKVLKENPPHPSMAKDEPLWKQGSFTTQKEVVKAIFINNISTLGQHYARVFQSS</sequence>
<dbReference type="InterPro" id="IPR029444">
    <property type="entry name" value="INTS5_C"/>
</dbReference>
<dbReference type="Pfam" id="PF14838">
    <property type="entry name" value="INTS5_C"/>
    <property type="match status" value="1"/>
</dbReference>
<dbReference type="InterPro" id="IPR040316">
    <property type="entry name" value="INTS5"/>
</dbReference>
<evidence type="ECO:0000313" key="3">
    <source>
        <dbReference type="Proteomes" id="UP000515163"/>
    </source>
</evidence>
<evidence type="ECO:0000259" key="2">
    <source>
        <dbReference type="Pfam" id="PF14838"/>
    </source>
</evidence>
<proteinExistence type="predicted"/>
<organism evidence="3 4">
    <name type="scientific">Actinia tenebrosa</name>
    <name type="common">Australian red waratah sea anemone</name>
    <dbReference type="NCBI Taxonomy" id="6105"/>
    <lineage>
        <taxon>Eukaryota</taxon>
        <taxon>Metazoa</taxon>
        <taxon>Cnidaria</taxon>
        <taxon>Anthozoa</taxon>
        <taxon>Hexacorallia</taxon>
        <taxon>Actiniaria</taxon>
        <taxon>Actiniidae</taxon>
        <taxon>Actinia</taxon>
    </lineage>
</organism>
<dbReference type="GO" id="GO:0032039">
    <property type="term" value="C:integrator complex"/>
    <property type="evidence" value="ECO:0007669"/>
    <property type="project" value="InterPro"/>
</dbReference>
<name>A0A6P8HBP7_ACTTE</name>
<feature type="domain" description="Integrator complex subunit 5 N-terminal" evidence="1">
    <location>
        <begin position="14"/>
        <end position="226"/>
    </location>
</feature>
<dbReference type="GO" id="GO:0034472">
    <property type="term" value="P:snRNA 3'-end processing"/>
    <property type="evidence" value="ECO:0007669"/>
    <property type="project" value="TreeGrafter"/>
</dbReference>
<dbReference type="PANTHER" id="PTHR31697">
    <property type="entry name" value="INTEGRATOR COMPLEX SUBUNIT 5"/>
    <property type="match status" value="1"/>
</dbReference>
<dbReference type="RefSeq" id="XP_031553056.1">
    <property type="nucleotide sequence ID" value="XM_031697196.1"/>
</dbReference>
<dbReference type="InterPro" id="IPR016024">
    <property type="entry name" value="ARM-type_fold"/>
</dbReference>